<evidence type="ECO:0000256" key="1">
    <source>
        <dbReference type="ARBA" id="ARBA00004826"/>
    </source>
</evidence>
<keyword evidence="5" id="KW-0479">Metal-binding</keyword>
<comment type="pathway">
    <text evidence="1">Isoprenoid biosynthesis; dimethylallyl diphosphate biosynthesis; dimethylallyl diphosphate from isopentenyl diphosphate: step 1/1.</text>
</comment>
<keyword evidence="13" id="KW-1185">Reference proteome</keyword>
<dbReference type="InterPro" id="IPR015797">
    <property type="entry name" value="NUDIX_hydrolase-like_dom_sf"/>
</dbReference>
<dbReference type="HAMAP" id="MF_00202">
    <property type="entry name" value="Idi"/>
    <property type="match status" value="1"/>
</dbReference>
<sequence>MQKVILVNEADEIIGSMEKLEAHKKGVLHRAFSIFIFNNSGELLLQRRALEKYHSGGLWTNTCCSHPSPIEDTLKAAENRLVEEMGFRAKLQFLFSFIYQTNFPNGLIEHELDHVFVGHYNGPVTINREEAMDYQWMSYKALQEATIQYPQKFTFWFLKIYEKVMRQHNITDK</sequence>
<dbReference type="PIRSF" id="PIRSF018427">
    <property type="entry name" value="Isopntndiph_ism"/>
    <property type="match status" value="1"/>
</dbReference>
<name>A0ABP9AXQ0_9SPHI</name>
<dbReference type="SUPFAM" id="SSF55811">
    <property type="entry name" value="Nudix"/>
    <property type="match status" value="1"/>
</dbReference>
<dbReference type="Proteomes" id="UP001501411">
    <property type="component" value="Unassembled WGS sequence"/>
</dbReference>
<proteinExistence type="inferred from homology"/>
<evidence type="ECO:0000313" key="13">
    <source>
        <dbReference type="Proteomes" id="UP001501411"/>
    </source>
</evidence>
<evidence type="ECO:0000313" key="12">
    <source>
        <dbReference type="EMBL" id="GAA4787723.1"/>
    </source>
</evidence>
<gene>
    <name evidence="12" type="primary">idi</name>
    <name evidence="12" type="ORF">GCM10023231_14820</name>
</gene>
<evidence type="ECO:0000256" key="8">
    <source>
        <dbReference type="ARBA" id="ARBA00023229"/>
    </source>
</evidence>
<dbReference type="PANTHER" id="PTHR10885">
    <property type="entry name" value="ISOPENTENYL-DIPHOSPHATE DELTA-ISOMERASE"/>
    <property type="match status" value="1"/>
</dbReference>
<keyword evidence="9" id="KW-0413">Isomerase</keyword>
<keyword evidence="8" id="KW-0414">Isoprene biosynthesis</keyword>
<dbReference type="EMBL" id="BAABIQ010000008">
    <property type="protein sequence ID" value="GAA4787723.1"/>
    <property type="molecule type" value="Genomic_DNA"/>
</dbReference>
<dbReference type="NCBIfam" id="TIGR02150">
    <property type="entry name" value="IPP_isom_1"/>
    <property type="match status" value="1"/>
</dbReference>
<accession>A0ABP9AXQ0</accession>
<keyword evidence="6" id="KW-0460">Magnesium</keyword>
<dbReference type="CDD" id="cd02885">
    <property type="entry name" value="NUDIX_IPP_Isomerase"/>
    <property type="match status" value="1"/>
</dbReference>
<evidence type="ECO:0000259" key="11">
    <source>
        <dbReference type="PROSITE" id="PS51462"/>
    </source>
</evidence>
<evidence type="ECO:0000256" key="3">
    <source>
        <dbReference type="ARBA" id="ARBA00012057"/>
    </source>
</evidence>
<dbReference type="RefSeq" id="WP_345231116.1">
    <property type="nucleotide sequence ID" value="NZ_BAABIQ010000008.1"/>
</dbReference>
<keyword evidence="7" id="KW-0464">Manganese</keyword>
<comment type="similarity">
    <text evidence="2">Belongs to the IPP isomerase type 1 family.</text>
</comment>
<evidence type="ECO:0000256" key="10">
    <source>
        <dbReference type="NCBIfam" id="TIGR02150"/>
    </source>
</evidence>
<dbReference type="EC" id="5.3.3.2" evidence="3 10"/>
<evidence type="ECO:0000256" key="7">
    <source>
        <dbReference type="ARBA" id="ARBA00023211"/>
    </source>
</evidence>
<evidence type="ECO:0000256" key="2">
    <source>
        <dbReference type="ARBA" id="ARBA00007579"/>
    </source>
</evidence>
<dbReference type="Pfam" id="PF00293">
    <property type="entry name" value="NUDIX"/>
    <property type="match status" value="1"/>
</dbReference>
<organism evidence="12 13">
    <name type="scientific">Olivibacter ginsenosidimutans</name>
    <dbReference type="NCBI Taxonomy" id="1176537"/>
    <lineage>
        <taxon>Bacteria</taxon>
        <taxon>Pseudomonadati</taxon>
        <taxon>Bacteroidota</taxon>
        <taxon>Sphingobacteriia</taxon>
        <taxon>Sphingobacteriales</taxon>
        <taxon>Sphingobacteriaceae</taxon>
        <taxon>Olivibacter</taxon>
    </lineage>
</organism>
<evidence type="ECO:0000256" key="4">
    <source>
        <dbReference type="ARBA" id="ARBA00022490"/>
    </source>
</evidence>
<dbReference type="InterPro" id="IPR011876">
    <property type="entry name" value="IsopentenylPP_isomerase_typ1"/>
</dbReference>
<evidence type="ECO:0000256" key="5">
    <source>
        <dbReference type="ARBA" id="ARBA00022723"/>
    </source>
</evidence>
<reference evidence="13" key="1">
    <citation type="journal article" date="2019" name="Int. J. Syst. Evol. Microbiol.">
        <title>The Global Catalogue of Microorganisms (GCM) 10K type strain sequencing project: providing services to taxonomists for standard genome sequencing and annotation.</title>
        <authorList>
            <consortium name="The Broad Institute Genomics Platform"/>
            <consortium name="The Broad Institute Genome Sequencing Center for Infectious Disease"/>
            <person name="Wu L."/>
            <person name="Ma J."/>
        </authorList>
    </citation>
    <scope>NUCLEOTIDE SEQUENCE [LARGE SCALE GENOMIC DNA]</scope>
    <source>
        <strain evidence="13">JCM 18200</strain>
    </source>
</reference>
<dbReference type="InterPro" id="IPR056375">
    <property type="entry name" value="Idi_bact"/>
</dbReference>
<evidence type="ECO:0000256" key="9">
    <source>
        <dbReference type="ARBA" id="ARBA00023235"/>
    </source>
</evidence>
<dbReference type="InterPro" id="IPR000086">
    <property type="entry name" value="NUDIX_hydrolase_dom"/>
</dbReference>
<comment type="caution">
    <text evidence="12">The sequence shown here is derived from an EMBL/GenBank/DDBJ whole genome shotgun (WGS) entry which is preliminary data.</text>
</comment>
<dbReference type="NCBIfam" id="NF002995">
    <property type="entry name" value="PRK03759.1"/>
    <property type="match status" value="1"/>
</dbReference>
<protein>
    <recommendedName>
        <fullName evidence="3 10">Isopentenyl-diphosphate delta-isomerase</fullName>
        <ecNumber evidence="3 10">5.3.3.2</ecNumber>
    </recommendedName>
</protein>
<dbReference type="Gene3D" id="3.90.79.10">
    <property type="entry name" value="Nucleoside Triphosphate Pyrophosphohydrolase"/>
    <property type="match status" value="1"/>
</dbReference>
<evidence type="ECO:0000256" key="6">
    <source>
        <dbReference type="ARBA" id="ARBA00022842"/>
    </source>
</evidence>
<keyword evidence="4" id="KW-0963">Cytoplasm</keyword>
<dbReference type="PROSITE" id="PS51462">
    <property type="entry name" value="NUDIX"/>
    <property type="match status" value="1"/>
</dbReference>
<dbReference type="PANTHER" id="PTHR10885:SF0">
    <property type="entry name" value="ISOPENTENYL-DIPHOSPHATE DELTA-ISOMERASE"/>
    <property type="match status" value="1"/>
</dbReference>
<feature type="domain" description="Nudix hydrolase" evidence="11">
    <location>
        <begin position="27"/>
        <end position="159"/>
    </location>
</feature>